<dbReference type="STRING" id="400727.A0A2T7PNU0"/>
<dbReference type="InterPro" id="IPR006759">
    <property type="entry name" value="Glyco_transf_54"/>
</dbReference>
<evidence type="ECO:0000256" key="1">
    <source>
        <dbReference type="ARBA" id="ARBA00004922"/>
    </source>
</evidence>
<evidence type="ECO:0008006" key="9">
    <source>
        <dbReference type="Google" id="ProtNLM"/>
    </source>
</evidence>
<gene>
    <name evidence="7" type="ORF">C0Q70_06369</name>
</gene>
<dbReference type="GO" id="GO:0005783">
    <property type="term" value="C:endoplasmic reticulum"/>
    <property type="evidence" value="ECO:0007669"/>
    <property type="project" value="TreeGrafter"/>
</dbReference>
<dbReference type="Pfam" id="PF04666">
    <property type="entry name" value="MGAT4_cons"/>
    <property type="match status" value="1"/>
</dbReference>
<accession>A0A2T7PNU0</accession>
<feature type="transmembrane region" description="Helical" evidence="4">
    <location>
        <begin position="93"/>
        <end position="111"/>
    </location>
</feature>
<dbReference type="GO" id="GO:0005795">
    <property type="term" value="C:Golgi stack"/>
    <property type="evidence" value="ECO:0007669"/>
    <property type="project" value="TreeGrafter"/>
</dbReference>
<keyword evidence="4" id="KW-0812">Transmembrane</keyword>
<evidence type="ECO:0000313" key="7">
    <source>
        <dbReference type="EMBL" id="PVD35088.1"/>
    </source>
</evidence>
<keyword evidence="4" id="KW-0472">Membrane</keyword>
<dbReference type="GO" id="GO:0008375">
    <property type="term" value="F:acetylglucosaminyltransferase activity"/>
    <property type="evidence" value="ECO:0007669"/>
    <property type="project" value="TreeGrafter"/>
</dbReference>
<evidence type="ECO:0000256" key="4">
    <source>
        <dbReference type="SAM" id="Phobius"/>
    </source>
</evidence>
<dbReference type="Pfam" id="PF23524">
    <property type="entry name" value="MGAT4A_C"/>
    <property type="match status" value="1"/>
</dbReference>
<keyword evidence="3" id="KW-0808">Transferase</keyword>
<feature type="domain" description="MGAT4 conserved region" evidence="5">
    <location>
        <begin position="198"/>
        <end position="473"/>
    </location>
</feature>
<keyword evidence="2" id="KW-0328">Glycosyltransferase</keyword>
<evidence type="ECO:0000313" key="8">
    <source>
        <dbReference type="Proteomes" id="UP000245119"/>
    </source>
</evidence>
<dbReference type="Proteomes" id="UP000245119">
    <property type="component" value="Linkage Group LG3"/>
</dbReference>
<dbReference type="GO" id="GO:0005793">
    <property type="term" value="C:endoplasmic reticulum-Golgi intermediate compartment"/>
    <property type="evidence" value="ECO:0007669"/>
    <property type="project" value="TreeGrafter"/>
</dbReference>
<evidence type="ECO:0000259" key="5">
    <source>
        <dbReference type="Pfam" id="PF04666"/>
    </source>
</evidence>
<dbReference type="InterPro" id="IPR056576">
    <property type="entry name" value="MGAT4_A/B/C_C"/>
</dbReference>
<evidence type="ECO:0000256" key="2">
    <source>
        <dbReference type="ARBA" id="ARBA00022676"/>
    </source>
</evidence>
<feature type="domain" description="MGAT4 A/B/C C-terminal" evidence="6">
    <location>
        <begin position="487"/>
        <end position="627"/>
    </location>
</feature>
<dbReference type="InterPro" id="IPR057279">
    <property type="entry name" value="MGAT4"/>
</dbReference>
<name>A0A2T7PNU0_POMCA</name>
<evidence type="ECO:0000256" key="3">
    <source>
        <dbReference type="ARBA" id="ARBA00022679"/>
    </source>
</evidence>
<comment type="caution">
    <text evidence="7">The sequence shown here is derived from an EMBL/GenBank/DDBJ whole genome shotgun (WGS) entry which is preliminary data.</text>
</comment>
<dbReference type="EMBL" id="PZQS01000003">
    <property type="protein sequence ID" value="PVD35088.1"/>
    <property type="molecule type" value="Genomic_DNA"/>
</dbReference>
<reference evidence="7 8" key="1">
    <citation type="submission" date="2018-04" db="EMBL/GenBank/DDBJ databases">
        <title>The genome of golden apple snail Pomacea canaliculata provides insight into stress tolerance and invasive adaptation.</title>
        <authorList>
            <person name="Liu C."/>
            <person name="Liu B."/>
            <person name="Ren Y."/>
            <person name="Zhang Y."/>
            <person name="Wang H."/>
            <person name="Li S."/>
            <person name="Jiang F."/>
            <person name="Yin L."/>
            <person name="Zhang G."/>
            <person name="Qian W."/>
            <person name="Fan W."/>
        </authorList>
    </citation>
    <scope>NUCLEOTIDE SEQUENCE [LARGE SCALE GENOMIC DNA]</scope>
    <source>
        <strain evidence="7">SZHN2017</strain>
        <tissue evidence="7">Muscle</tissue>
    </source>
</reference>
<dbReference type="AlphaFoldDB" id="A0A2T7PNU0"/>
<comment type="pathway">
    <text evidence="1">Protein modification; protein glycosylation.</text>
</comment>
<evidence type="ECO:0000259" key="6">
    <source>
        <dbReference type="Pfam" id="PF23524"/>
    </source>
</evidence>
<dbReference type="PANTHER" id="PTHR12062">
    <property type="entry name" value="N-ACETYLGLUCOSAMINYLTRANSFERASE VI"/>
    <property type="match status" value="1"/>
</dbReference>
<protein>
    <recommendedName>
        <fullName evidence="9">Alpha-1,3-mannosyl-glycoprotein 4-beta-N-acetylglucosaminyltransferase B</fullName>
    </recommendedName>
</protein>
<keyword evidence="8" id="KW-1185">Reference proteome</keyword>
<dbReference type="GO" id="GO:0006487">
    <property type="term" value="P:protein N-linked glycosylation"/>
    <property type="evidence" value="ECO:0007669"/>
    <property type="project" value="TreeGrafter"/>
</dbReference>
<dbReference type="OrthoDB" id="2016523at2759"/>
<keyword evidence="4" id="KW-1133">Transmembrane helix</keyword>
<sequence>MIKKSAAINVDRLTFVTCTVETLVFVVGLEKCPHRKIQLEQFVTSTSPAVIRGLERIGDRSCKETPVQPRVVDTFLSQICSFPVRMRFKLRNVLIVTVIVFILPIIWLTLYNERGHREYADGLEKRFADLRDRLQYAEALNRQREDDLFNLRSQLNFLLRSMAENASASSQLEQTYPGLNCYFQNHSNPHVSGAIHLPGIFNYLPHLVGRPNSLVPSHSISQGRHGVSVVIGIPTVRRESVSYVAQTIDSLIKGMSPEEQDDCLLILFVAEPWNDEFSVFVMEQIKKGFPEAVTSGLLEVIVPPPGFYPNLSSLRETFGDTQERVKWRSKQNLDYSFLMLYARSRGVYYVQLEDDVVAKPGYLTVMKSFAHLQKSNDWLLLEFSTLGFIGKMFKSADLPFVVEFFLMFYADKPIDWLLDHLLWVKVCNPEKDNKHCTRMKQAIKPRYKPSLFQHIGVKSSLKGKVQKLKDKDFGKNGLARAHMNPPAQLATTLKTFQKYTLLKAYTGETFFWGLAPGVDDVVDFKFHPAIFVERFLFRSGNPEHPTDIFHDTTVEVHPEHYPEDNIVGLPLLELKESVNQPSEGFLTVGQFDGEGLAQGTVPPAIGPVDVVRLHVHVQNPNWVILSEIMIQQIEEEKE</sequence>
<organism evidence="7 8">
    <name type="scientific">Pomacea canaliculata</name>
    <name type="common">Golden apple snail</name>
    <dbReference type="NCBI Taxonomy" id="400727"/>
    <lineage>
        <taxon>Eukaryota</taxon>
        <taxon>Metazoa</taxon>
        <taxon>Spiralia</taxon>
        <taxon>Lophotrochozoa</taxon>
        <taxon>Mollusca</taxon>
        <taxon>Gastropoda</taxon>
        <taxon>Caenogastropoda</taxon>
        <taxon>Architaenioglossa</taxon>
        <taxon>Ampullarioidea</taxon>
        <taxon>Ampullariidae</taxon>
        <taxon>Pomacea</taxon>
    </lineage>
</organism>
<dbReference type="PANTHER" id="PTHR12062:SF9">
    <property type="entry name" value="ALPHA-1,3-MANNOSYL-GLYCOPROTEIN 4-BETA-N-ACETYLGLUCOSAMINYLTRANSFERASE A, ISOFORM A"/>
    <property type="match status" value="1"/>
</dbReference>
<proteinExistence type="predicted"/>